<dbReference type="Proteomes" id="UP001253637">
    <property type="component" value="Segment"/>
</dbReference>
<dbReference type="EMBL" id="LC625835">
    <property type="protein sequence ID" value="BCU03386.1"/>
    <property type="molecule type" value="Genomic_DNA"/>
</dbReference>
<reference evidence="1" key="1">
    <citation type="submission" date="2021-04" db="EMBL/GenBank/DDBJ databases">
        <title>Draft Genome Sequence of Pandoravirus japonicus, Isolated from the Sabaishi River of Niigata, Japan.</title>
        <authorList>
            <person name="Hosokawa N."/>
            <person name="Takahashi H."/>
            <person name="Aoki K."/>
            <person name="Takemura M."/>
        </authorList>
    </citation>
    <scope>NUCLEOTIDE SEQUENCE</scope>
</reference>
<sequence>MDEAASATLSLAEIDACARVAVYADLHATLDDFVQHVFPDAAHNSAVDWDDPRRPYNHMYARYVNVAGRDATNIMPTSRGIASRFIAWYRQGAHAPGDVEALDVALARAGGRRRFERAWAFLARLSSDIGLAQCEEACGDPEHTADTFGRFVKTGRRGSHFWLGCDDALKAALVAWQAPAG</sequence>
<evidence type="ECO:0000313" key="1">
    <source>
        <dbReference type="EMBL" id="BCU03386.1"/>
    </source>
</evidence>
<proteinExistence type="predicted"/>
<name>A0A811BQT1_9VIRU</name>
<protein>
    <submittedName>
        <fullName evidence="1">Uncharacterized protein</fullName>
    </submittedName>
</protein>
<accession>A0A811BQT1</accession>
<evidence type="ECO:0000313" key="2">
    <source>
        <dbReference type="Proteomes" id="UP001253637"/>
    </source>
</evidence>
<organism evidence="1 2">
    <name type="scientific">Pandoravirus japonicus</name>
    <dbReference type="NCBI Taxonomy" id="2823154"/>
    <lineage>
        <taxon>Viruses</taxon>
        <taxon>Pandoravirus</taxon>
    </lineage>
</organism>